<dbReference type="PANTHER" id="PTHR42756">
    <property type="entry name" value="TRANSCRIPTIONAL REGULATOR, MARR"/>
    <property type="match status" value="1"/>
</dbReference>
<dbReference type="InterPro" id="IPR036390">
    <property type="entry name" value="WH_DNA-bd_sf"/>
</dbReference>
<dbReference type="RefSeq" id="WP_066233787.1">
    <property type="nucleotide sequence ID" value="NZ_JARTFQ010000005.1"/>
</dbReference>
<accession>A0ABU6P456</accession>
<evidence type="ECO:0000256" key="2">
    <source>
        <dbReference type="ARBA" id="ARBA00023125"/>
    </source>
</evidence>
<dbReference type="PRINTS" id="PR00598">
    <property type="entry name" value="HTHMARR"/>
</dbReference>
<dbReference type="PROSITE" id="PS50995">
    <property type="entry name" value="HTH_MARR_2"/>
    <property type="match status" value="1"/>
</dbReference>
<dbReference type="InterPro" id="IPR036388">
    <property type="entry name" value="WH-like_DNA-bd_sf"/>
</dbReference>
<comment type="caution">
    <text evidence="5">The sequence shown here is derived from an EMBL/GenBank/DDBJ whole genome shotgun (WGS) entry which is preliminary data.</text>
</comment>
<dbReference type="Pfam" id="PF01047">
    <property type="entry name" value="MarR"/>
    <property type="match status" value="1"/>
</dbReference>
<organism evidence="5 6">
    <name type="scientific">Metabacillus fastidiosus</name>
    <dbReference type="NCBI Taxonomy" id="1458"/>
    <lineage>
        <taxon>Bacteria</taxon>
        <taxon>Bacillati</taxon>
        <taxon>Bacillota</taxon>
        <taxon>Bacilli</taxon>
        <taxon>Bacillales</taxon>
        <taxon>Bacillaceae</taxon>
        <taxon>Metabacillus</taxon>
    </lineage>
</organism>
<dbReference type="InterPro" id="IPR000835">
    <property type="entry name" value="HTH_MarR-typ"/>
</dbReference>
<dbReference type="PANTHER" id="PTHR42756:SF1">
    <property type="entry name" value="TRANSCRIPTIONAL REPRESSOR OF EMRAB OPERON"/>
    <property type="match status" value="1"/>
</dbReference>
<dbReference type="SMART" id="SM00347">
    <property type="entry name" value="HTH_MARR"/>
    <property type="match status" value="1"/>
</dbReference>
<gene>
    <name evidence="5" type="ORF">P9271_22555</name>
</gene>
<feature type="domain" description="HTH marR-type" evidence="4">
    <location>
        <begin position="8"/>
        <end position="139"/>
    </location>
</feature>
<evidence type="ECO:0000313" key="6">
    <source>
        <dbReference type="Proteomes" id="UP001342826"/>
    </source>
</evidence>
<keyword evidence="6" id="KW-1185">Reference proteome</keyword>
<name>A0ABU6P456_9BACI</name>
<proteinExistence type="predicted"/>
<reference evidence="5 6" key="1">
    <citation type="submission" date="2023-03" db="EMBL/GenBank/DDBJ databases">
        <title>Bacillus Genome Sequencing.</title>
        <authorList>
            <person name="Dunlap C."/>
        </authorList>
    </citation>
    <scope>NUCLEOTIDE SEQUENCE [LARGE SCALE GENOMIC DNA]</scope>
    <source>
        <strain evidence="5 6">NRS-1717</strain>
    </source>
</reference>
<keyword evidence="3" id="KW-0804">Transcription</keyword>
<dbReference type="Gene3D" id="1.10.10.10">
    <property type="entry name" value="Winged helix-like DNA-binding domain superfamily/Winged helix DNA-binding domain"/>
    <property type="match status" value="1"/>
</dbReference>
<evidence type="ECO:0000259" key="4">
    <source>
        <dbReference type="PROSITE" id="PS50995"/>
    </source>
</evidence>
<dbReference type="EMBL" id="JARTFS010000023">
    <property type="protein sequence ID" value="MED4404071.1"/>
    <property type="molecule type" value="Genomic_DNA"/>
</dbReference>
<keyword evidence="1" id="KW-0805">Transcription regulation</keyword>
<dbReference type="GeneID" id="301142588"/>
<keyword evidence="2" id="KW-0238">DNA-binding</keyword>
<evidence type="ECO:0000256" key="3">
    <source>
        <dbReference type="ARBA" id="ARBA00023163"/>
    </source>
</evidence>
<evidence type="ECO:0000256" key="1">
    <source>
        <dbReference type="ARBA" id="ARBA00023015"/>
    </source>
</evidence>
<dbReference type="SUPFAM" id="SSF46785">
    <property type="entry name" value="Winged helix' DNA-binding domain"/>
    <property type="match status" value="1"/>
</dbReference>
<sequence length="140" mass="16657">MENRQEKMFEMEALIRSVFKKLRHELNTVYDKELSRNEFFILKNLFENGAKKASDLSKSLDVSASHITAVTDTLIEKGWITRVRSDRDRRIVDIHITAEGESIVQRYEKRKTEFLLSKFTHFTDEEIEVFIRLFQKLQQS</sequence>
<protein>
    <submittedName>
        <fullName evidence="5">MarR family transcriptional regulator</fullName>
    </submittedName>
</protein>
<evidence type="ECO:0000313" key="5">
    <source>
        <dbReference type="EMBL" id="MED4404071.1"/>
    </source>
</evidence>
<dbReference type="Proteomes" id="UP001342826">
    <property type="component" value="Unassembled WGS sequence"/>
</dbReference>